<accession>A0ABM3VIA7</accession>
<gene>
    <name evidence="5" type="primary">LOC101899509</name>
</gene>
<dbReference type="RefSeq" id="XP_058985537.1">
    <property type="nucleotide sequence ID" value="XM_059129554.1"/>
</dbReference>
<dbReference type="InterPro" id="IPR048739">
    <property type="entry name" value="CEP104_N"/>
</dbReference>
<reference evidence="5" key="1">
    <citation type="submission" date="2025-08" db="UniProtKB">
        <authorList>
            <consortium name="RefSeq"/>
        </authorList>
    </citation>
    <scope>IDENTIFICATION</scope>
    <source>
        <strain evidence="5">Aabys</strain>
        <tissue evidence="5">Whole body</tissue>
    </source>
</reference>
<dbReference type="GeneID" id="101899509"/>
<dbReference type="Gene3D" id="1.25.10.10">
    <property type="entry name" value="Leucine-rich Repeat Variant"/>
    <property type="match status" value="1"/>
</dbReference>
<organism evidence="4 5">
    <name type="scientific">Musca domestica</name>
    <name type="common">House fly</name>
    <dbReference type="NCBI Taxonomy" id="7370"/>
    <lineage>
        <taxon>Eukaryota</taxon>
        <taxon>Metazoa</taxon>
        <taxon>Ecdysozoa</taxon>
        <taxon>Arthropoda</taxon>
        <taxon>Hexapoda</taxon>
        <taxon>Insecta</taxon>
        <taxon>Pterygota</taxon>
        <taxon>Neoptera</taxon>
        <taxon>Endopterygota</taxon>
        <taxon>Diptera</taxon>
        <taxon>Brachycera</taxon>
        <taxon>Muscomorpha</taxon>
        <taxon>Muscoidea</taxon>
        <taxon>Muscidae</taxon>
        <taxon>Musca</taxon>
    </lineage>
</organism>
<evidence type="ECO:0000259" key="3">
    <source>
        <dbReference type="Pfam" id="PF21039"/>
    </source>
</evidence>
<dbReference type="InterPro" id="IPR011989">
    <property type="entry name" value="ARM-like"/>
</dbReference>
<sequence length="1014" mass="111727">MSKKIPFNVVFASDEDPNYPASELNTHGPTVHGWRSAPNSTMSPHDIVLRFHKPAKIYRIQLLAHQYLIPEKVELWLHYSPKSIPSTPSSQCFDFLGFVALADNAATNYKSRELQSVSVNPRKGTHLKLRLSGPHANEFNTENQIALIAVNVLGEDLEASGNPSKETEENGSNSLATESGSEGSELPLASMCDDLLFSMYVEESIAEVVREMEERKAKAVASERFEYARKLKLCMCALRSAGERLGRYALAKRQAVQQEDFTTAKLRKEQIEMYKSAVFRHLLVDDLLERNGESLAANDVACEVYASKPVLPVAPSLQDVAQALAEAHMAATMSPKSCQEDKSSTDGNSSTGGGGGIGGGGGGGKHFHTSANKSTDHVSSLSAANLRRSHDEIPMSPKLNMRRSPSRHSSPMSSHQGSLRRRNKSAPRNSYEEYEDRAIPTLRHSNTNEFLRECQGTALLEADPNRGRSRLNDRERRQAALPILVFGNDMVEQFYSRQFQDREDGLVRLRNFLKGQETETQPPGNSNTENTAGPNKVARSAAFLLHRAVRDAVYSVFNQATETVRVLFLEYVPGRVSQSEVARCVDRLLPELLAKSGDPSARIHTLAQHTILSMASCPEVAEQHLVAPALSRTVSSGTHPRLALSRMQMLEQLVLSQGISTDKHSGLTCRALSECGCSGIHHPAEPVRKVAERILLLVYKVNPRLVRKQLPPDDDITRRNLLYRQLFTEFDKLDLERKTEMLEANKYAGGHSSSDPQSPPSNRSAVEHLQLGGGGAASGGSSDSRASPYGFSCKSPDSQSSPMRRSETRILKSRSGQTLAQANNPGTSNGYNSSGSGGGSGKCNGKQQYNELLKRSMISASSSRKNSNSNSNSESFEEPADVISCPFCDWSSQSGDQTQLDRHYWKSCPFLTKCPQCSQVLEVAALNYHLTKECEVKDNYIMCERCTESVHKQLYDLHQMEDYCRELKTGAARCPLCHDDVHLPLDGGWKLHLLSASGCPGNTRRRSKKSTSSS</sequence>
<protein>
    <submittedName>
        <fullName evidence="5">Centrosomal protein of 104 kDa isoform X1</fullName>
    </submittedName>
</protein>
<evidence type="ECO:0000313" key="4">
    <source>
        <dbReference type="Proteomes" id="UP001652621"/>
    </source>
</evidence>
<dbReference type="InterPro" id="IPR048738">
    <property type="entry name" value="CEP104_Znf"/>
</dbReference>
<feature type="region of interest" description="Disordered" evidence="1">
    <location>
        <begin position="515"/>
        <end position="534"/>
    </location>
</feature>
<feature type="compositionally biased region" description="Polar residues" evidence="1">
    <location>
        <begin position="170"/>
        <end position="182"/>
    </location>
</feature>
<evidence type="ECO:0000256" key="1">
    <source>
        <dbReference type="SAM" id="MobiDB-lite"/>
    </source>
</evidence>
<dbReference type="Pfam" id="PF21039">
    <property type="entry name" value="CEP104_ZnF"/>
    <property type="match status" value="1"/>
</dbReference>
<proteinExistence type="predicted"/>
<evidence type="ECO:0000259" key="2">
    <source>
        <dbReference type="Pfam" id="PF21038"/>
    </source>
</evidence>
<keyword evidence="4" id="KW-1185">Reference proteome</keyword>
<feature type="compositionally biased region" description="Polar residues" evidence="1">
    <location>
        <begin position="751"/>
        <end position="764"/>
    </location>
</feature>
<feature type="region of interest" description="Disordered" evidence="1">
    <location>
        <begin position="747"/>
        <end position="846"/>
    </location>
</feature>
<dbReference type="InterPro" id="IPR052607">
    <property type="entry name" value="CEP104-like"/>
</dbReference>
<dbReference type="Pfam" id="PF21040">
    <property type="entry name" value="CEP104-like_TOG"/>
    <property type="match status" value="1"/>
</dbReference>
<feature type="compositionally biased region" description="Polar residues" evidence="1">
    <location>
        <begin position="369"/>
        <end position="383"/>
    </location>
</feature>
<dbReference type="Proteomes" id="UP001652621">
    <property type="component" value="Unplaced"/>
</dbReference>
<name>A0ABM3VIA7_MUSDO</name>
<feature type="compositionally biased region" description="Gly residues" evidence="1">
    <location>
        <begin position="350"/>
        <end position="364"/>
    </location>
</feature>
<feature type="domain" description="Centrosomal protein CEP104 N-terminal" evidence="2">
    <location>
        <begin position="33"/>
        <end position="154"/>
    </location>
</feature>
<feature type="region of interest" description="Disordered" evidence="1">
    <location>
        <begin position="158"/>
        <end position="184"/>
    </location>
</feature>
<feature type="compositionally biased region" description="Polar residues" evidence="1">
    <location>
        <begin position="518"/>
        <end position="533"/>
    </location>
</feature>
<dbReference type="SUPFAM" id="SSF49785">
    <property type="entry name" value="Galactose-binding domain-like"/>
    <property type="match status" value="1"/>
</dbReference>
<dbReference type="Pfam" id="PF21038">
    <property type="entry name" value="CEP104_N"/>
    <property type="match status" value="1"/>
</dbReference>
<feature type="domain" description="Centrosomal protein CEP104 Zn finger" evidence="3">
    <location>
        <begin position="884"/>
        <end position="994"/>
    </location>
</feature>
<dbReference type="PANTHER" id="PTHR13371">
    <property type="entry name" value="GLYCINE-, GLUTAMATE-, THIENYLCYCLOHEXYLPIPERIDINE-BINDING PROTEIN"/>
    <property type="match status" value="1"/>
</dbReference>
<dbReference type="InterPro" id="IPR008979">
    <property type="entry name" value="Galactose-bd-like_sf"/>
</dbReference>
<feature type="region of interest" description="Disordered" evidence="1">
    <location>
        <begin position="332"/>
        <end position="435"/>
    </location>
</feature>
<evidence type="ECO:0000313" key="5">
    <source>
        <dbReference type="RefSeq" id="XP_058985537.1"/>
    </source>
</evidence>
<feature type="compositionally biased region" description="Low complexity" evidence="1">
    <location>
        <begin position="823"/>
        <end position="834"/>
    </location>
</feature>
<dbReference type="PANTHER" id="PTHR13371:SF0">
    <property type="entry name" value="CENTROSOMAL PROTEIN OF 104 KDA"/>
    <property type="match status" value="1"/>
</dbReference>